<feature type="active site" description="Schiff-base intermediate with DNA" evidence="15">
    <location>
        <position position="2"/>
    </location>
</feature>
<dbReference type="InterPro" id="IPR035937">
    <property type="entry name" value="FPG_N"/>
</dbReference>
<dbReference type="AlphaFoldDB" id="A0A4R6ULS9"/>
<feature type="binding site" evidence="15">
    <location>
        <position position="91"/>
    </location>
    <ligand>
        <name>DNA</name>
        <dbReference type="ChEBI" id="CHEBI:16991"/>
    </ligand>
</feature>
<evidence type="ECO:0000259" key="16">
    <source>
        <dbReference type="PROSITE" id="PS51066"/>
    </source>
</evidence>
<sequence length="270" mass="30351">MPELPEVETTRRGLAPHVVGQHIIHLLVREPRLRWPVPAELPALVSGQPVLSLERRAKYLLFQLPNGYLLSHLGMSGSWRVLTEPAPLRTHDHLVITMSSGRELRYHDPRRFGCLLWTTEPDEHTLLRVLGPEPLADEFDGNYLFQRSRGKSAPIKTFLMDNHVVVGVGNIYAQEALFLAGIRPGIAAGRVTRARYQALAEIIRKVLSEAIQQGGTTLRDFVNSDGEPGYFAQQLRVYGREGLPCHVCQTPIKSLKHANRTTSYCPQCQQ</sequence>
<feature type="active site" description="Proton donor" evidence="15">
    <location>
        <position position="3"/>
    </location>
</feature>
<dbReference type="Pfam" id="PF06827">
    <property type="entry name" value="zf-FPG_IleRS"/>
    <property type="match status" value="1"/>
</dbReference>
<keyword evidence="7 15" id="KW-0378">Hydrolase</keyword>
<dbReference type="InterPro" id="IPR000214">
    <property type="entry name" value="Znf_DNA_glyclase/AP_lyase"/>
</dbReference>
<evidence type="ECO:0000256" key="11">
    <source>
        <dbReference type="ARBA" id="ARBA00023239"/>
    </source>
</evidence>
<evidence type="ECO:0000256" key="5">
    <source>
        <dbReference type="ARBA" id="ARBA00022763"/>
    </source>
</evidence>
<evidence type="ECO:0000256" key="7">
    <source>
        <dbReference type="ARBA" id="ARBA00022801"/>
    </source>
</evidence>
<keyword evidence="4 15" id="KW-0479">Metal-binding</keyword>
<dbReference type="SUPFAM" id="SSF57716">
    <property type="entry name" value="Glucocorticoid receptor-like (DNA-binding domain)"/>
    <property type="match status" value="1"/>
</dbReference>
<dbReference type="SUPFAM" id="SSF46946">
    <property type="entry name" value="S13-like H2TH domain"/>
    <property type="match status" value="1"/>
</dbReference>
<keyword evidence="19" id="KW-1185">Reference proteome</keyword>
<dbReference type="FunFam" id="3.20.190.10:FF:000001">
    <property type="entry name" value="Formamidopyrimidine-DNA glycosylase"/>
    <property type="match status" value="1"/>
</dbReference>
<dbReference type="GO" id="GO:0003684">
    <property type="term" value="F:damaged DNA binding"/>
    <property type="evidence" value="ECO:0007669"/>
    <property type="project" value="InterPro"/>
</dbReference>
<dbReference type="GO" id="GO:0008270">
    <property type="term" value="F:zinc ion binding"/>
    <property type="evidence" value="ECO:0007669"/>
    <property type="project" value="UniProtKB-UniRule"/>
</dbReference>
<dbReference type="EC" id="3.2.2.23" evidence="15"/>
<dbReference type="EMBL" id="SNYM01000025">
    <property type="protein sequence ID" value="TDQ44194.1"/>
    <property type="molecule type" value="Genomic_DNA"/>
</dbReference>
<evidence type="ECO:0000256" key="8">
    <source>
        <dbReference type="ARBA" id="ARBA00022833"/>
    </source>
</evidence>
<dbReference type="EC" id="4.2.99.18" evidence="15"/>
<evidence type="ECO:0000256" key="2">
    <source>
        <dbReference type="ARBA" id="ARBA00009409"/>
    </source>
</evidence>
<proteinExistence type="inferred from homology"/>
<comment type="catalytic activity">
    <reaction evidence="1 15">
        <text>Hydrolysis of DNA containing ring-opened 7-methylguanine residues, releasing 2,6-diamino-4-hydroxy-5-(N-methyl)formamidopyrimidine.</text>
        <dbReference type="EC" id="3.2.2.23"/>
    </reaction>
</comment>
<evidence type="ECO:0000313" key="19">
    <source>
        <dbReference type="Proteomes" id="UP000295375"/>
    </source>
</evidence>
<keyword evidence="12 15" id="KW-0511">Multifunctional enzyme</keyword>
<dbReference type="FunFam" id="1.10.8.50:FF:000003">
    <property type="entry name" value="Formamidopyrimidine-DNA glycosylase"/>
    <property type="match status" value="1"/>
</dbReference>
<evidence type="ECO:0000256" key="9">
    <source>
        <dbReference type="ARBA" id="ARBA00023125"/>
    </source>
</evidence>
<dbReference type="PROSITE" id="PS51066">
    <property type="entry name" value="ZF_FPG_2"/>
    <property type="match status" value="1"/>
</dbReference>
<dbReference type="InterPro" id="IPR010979">
    <property type="entry name" value="Ribosomal_uS13-like_H2TH"/>
</dbReference>
<feature type="domain" description="Formamidopyrimidine-DNA glycosylase catalytic" evidence="17">
    <location>
        <begin position="2"/>
        <end position="113"/>
    </location>
</feature>
<dbReference type="GO" id="GO:0034039">
    <property type="term" value="F:8-oxo-7,8-dihydroguanine DNA N-glycosylase activity"/>
    <property type="evidence" value="ECO:0007669"/>
    <property type="project" value="TreeGrafter"/>
</dbReference>
<feature type="domain" description="FPG-type" evidence="16">
    <location>
        <begin position="236"/>
        <end position="270"/>
    </location>
</feature>
<comment type="cofactor">
    <cofactor evidence="15">
        <name>Zn(2+)</name>
        <dbReference type="ChEBI" id="CHEBI:29105"/>
    </cofactor>
    <text evidence="15">Binds 1 zinc ion per subunit.</text>
</comment>
<feature type="active site" description="Proton donor; for beta-elimination activity" evidence="15">
    <location>
        <position position="58"/>
    </location>
</feature>
<dbReference type="Pfam" id="PF06831">
    <property type="entry name" value="H2TH"/>
    <property type="match status" value="1"/>
</dbReference>
<dbReference type="Proteomes" id="UP000295375">
    <property type="component" value="Unassembled WGS sequence"/>
</dbReference>
<keyword evidence="6 15" id="KW-0863">Zinc-finger</keyword>
<dbReference type="SMART" id="SM00898">
    <property type="entry name" value="Fapy_DNA_glyco"/>
    <property type="match status" value="1"/>
</dbReference>
<comment type="similarity">
    <text evidence="2 15">Belongs to the FPG family.</text>
</comment>
<dbReference type="GO" id="GO:0006284">
    <property type="term" value="P:base-excision repair"/>
    <property type="evidence" value="ECO:0007669"/>
    <property type="project" value="InterPro"/>
</dbReference>
<evidence type="ECO:0000256" key="12">
    <source>
        <dbReference type="ARBA" id="ARBA00023268"/>
    </source>
</evidence>
<dbReference type="RefSeq" id="WP_133593257.1">
    <property type="nucleotide sequence ID" value="NZ_CP037953.1"/>
</dbReference>
<dbReference type="NCBIfam" id="TIGR00577">
    <property type="entry name" value="fpg"/>
    <property type="match status" value="1"/>
</dbReference>
<feature type="active site" description="Proton donor; for delta-elimination activity" evidence="15">
    <location>
        <position position="260"/>
    </location>
</feature>
<dbReference type="InterPro" id="IPR012319">
    <property type="entry name" value="FPG_cat"/>
</dbReference>
<keyword evidence="8 15" id="KW-0862">Zinc</keyword>
<reference evidence="18 19" key="1">
    <citation type="submission" date="2019-03" db="EMBL/GenBank/DDBJ databases">
        <title>Genomic Encyclopedia of Type Strains, Phase IV (KMG-IV): sequencing the most valuable type-strain genomes for metagenomic binning, comparative biology and taxonomic classification.</title>
        <authorList>
            <person name="Goeker M."/>
        </authorList>
    </citation>
    <scope>NUCLEOTIDE SEQUENCE [LARGE SCALE GENOMIC DNA]</scope>
    <source>
        <strain evidence="18 19">DSM 103792</strain>
    </source>
</reference>
<comment type="function">
    <text evidence="15">Involved in base excision repair of DNA damaged by oxidation or by mutagenic agents. Acts as DNA glycosylase that recognizes and removes damaged bases. Has a preference for oxidized purines, such as 7,8-dihydro-8-oxoguanine (8-oxoG). Has AP (apurinic/apyrimidinic) lyase activity and introduces nicks in the DNA strand. Cleaves the DNA backbone by beta-delta elimination to generate a single-strand break at the site of the removed base with both 3'- and 5'-phosphates.</text>
</comment>
<evidence type="ECO:0000313" key="18">
    <source>
        <dbReference type="EMBL" id="TDQ44194.1"/>
    </source>
</evidence>
<accession>A0A4R6ULS9</accession>
<dbReference type="GO" id="GO:0140078">
    <property type="term" value="F:class I DNA-(apurinic or apyrimidinic site) endonuclease activity"/>
    <property type="evidence" value="ECO:0007669"/>
    <property type="project" value="UniProtKB-EC"/>
</dbReference>
<dbReference type="NCBIfam" id="NF002211">
    <property type="entry name" value="PRK01103.1"/>
    <property type="match status" value="1"/>
</dbReference>
<comment type="catalytic activity">
    <reaction evidence="14 15">
        <text>2'-deoxyribonucleotide-(2'-deoxyribose 5'-phosphate)-2'-deoxyribonucleotide-DNA = a 3'-end 2'-deoxyribonucleotide-(2,3-dehydro-2,3-deoxyribose 5'-phosphate)-DNA + a 5'-end 5'-phospho-2'-deoxyribonucleoside-DNA + H(+)</text>
        <dbReference type="Rhea" id="RHEA:66592"/>
        <dbReference type="Rhea" id="RHEA-COMP:13180"/>
        <dbReference type="Rhea" id="RHEA-COMP:16897"/>
        <dbReference type="Rhea" id="RHEA-COMP:17067"/>
        <dbReference type="ChEBI" id="CHEBI:15378"/>
        <dbReference type="ChEBI" id="CHEBI:136412"/>
        <dbReference type="ChEBI" id="CHEBI:157695"/>
        <dbReference type="ChEBI" id="CHEBI:167181"/>
        <dbReference type="EC" id="4.2.99.18"/>
    </reaction>
</comment>
<keyword evidence="10 15" id="KW-0234">DNA repair</keyword>
<evidence type="ECO:0000256" key="3">
    <source>
        <dbReference type="ARBA" id="ARBA00011245"/>
    </source>
</evidence>
<evidence type="ECO:0000256" key="13">
    <source>
        <dbReference type="ARBA" id="ARBA00023295"/>
    </source>
</evidence>
<protein>
    <recommendedName>
        <fullName evidence="15">Formamidopyrimidine-DNA glycosylase</fullName>
        <shortName evidence="15">Fapy-DNA glycosylase</shortName>
        <ecNumber evidence="15">3.2.2.23</ecNumber>
    </recommendedName>
    <alternativeName>
        <fullName evidence="15">DNA-(apurinic or apyrimidinic site) lyase MutM</fullName>
        <shortName evidence="15">AP lyase MutM</shortName>
        <ecNumber evidence="15">4.2.99.18</ecNumber>
    </alternativeName>
</protein>
<keyword evidence="5 15" id="KW-0227">DNA damage</keyword>
<dbReference type="PANTHER" id="PTHR22993:SF9">
    <property type="entry name" value="FORMAMIDOPYRIMIDINE-DNA GLYCOSYLASE"/>
    <property type="match status" value="1"/>
</dbReference>
<organism evidence="18 19">
    <name type="scientific">Permianibacter aggregans</name>
    <dbReference type="NCBI Taxonomy" id="1510150"/>
    <lineage>
        <taxon>Bacteria</taxon>
        <taxon>Pseudomonadati</taxon>
        <taxon>Pseudomonadota</taxon>
        <taxon>Gammaproteobacteria</taxon>
        <taxon>Pseudomonadales</taxon>
        <taxon>Pseudomonadaceae</taxon>
        <taxon>Permianibacter</taxon>
    </lineage>
</organism>
<comment type="subunit">
    <text evidence="3 15">Monomer.</text>
</comment>
<feature type="binding site" evidence="15">
    <location>
        <position position="110"/>
    </location>
    <ligand>
        <name>DNA</name>
        <dbReference type="ChEBI" id="CHEBI:16991"/>
    </ligand>
</feature>
<feature type="binding site" evidence="15">
    <location>
        <position position="151"/>
    </location>
    <ligand>
        <name>DNA</name>
        <dbReference type="ChEBI" id="CHEBI:16991"/>
    </ligand>
</feature>
<name>A0A4R6ULS9_9GAMM</name>
<dbReference type="Gene3D" id="3.20.190.10">
    <property type="entry name" value="MutM-like, N-terminal"/>
    <property type="match status" value="1"/>
</dbReference>
<dbReference type="SUPFAM" id="SSF81624">
    <property type="entry name" value="N-terminal domain of MutM-like DNA repair proteins"/>
    <property type="match status" value="1"/>
</dbReference>
<keyword evidence="9 15" id="KW-0238">DNA-binding</keyword>
<dbReference type="InterPro" id="IPR015886">
    <property type="entry name" value="H2TH_FPG"/>
</dbReference>
<dbReference type="Gene3D" id="1.10.8.50">
    <property type="match status" value="1"/>
</dbReference>
<evidence type="ECO:0000259" key="17">
    <source>
        <dbReference type="PROSITE" id="PS51068"/>
    </source>
</evidence>
<gene>
    <name evidence="15" type="primary">mutM</name>
    <name evidence="15" type="synonym">fpg</name>
    <name evidence="18" type="ORF">EV696_1255</name>
</gene>
<evidence type="ECO:0000256" key="6">
    <source>
        <dbReference type="ARBA" id="ARBA00022771"/>
    </source>
</evidence>
<dbReference type="PANTHER" id="PTHR22993">
    <property type="entry name" value="FORMAMIDOPYRIMIDINE-DNA GLYCOSYLASE"/>
    <property type="match status" value="1"/>
</dbReference>
<evidence type="ECO:0000256" key="1">
    <source>
        <dbReference type="ARBA" id="ARBA00001668"/>
    </source>
</evidence>
<keyword evidence="13 15" id="KW-0326">Glycosidase</keyword>
<dbReference type="CDD" id="cd08966">
    <property type="entry name" value="EcFpg-like_N"/>
    <property type="match status" value="1"/>
</dbReference>
<evidence type="ECO:0000256" key="14">
    <source>
        <dbReference type="ARBA" id="ARBA00044632"/>
    </source>
</evidence>
<dbReference type="InterPro" id="IPR010663">
    <property type="entry name" value="Znf_FPG/IleRS"/>
</dbReference>
<comment type="caution">
    <text evidence="18">The sequence shown here is derived from an EMBL/GenBank/DDBJ whole genome shotgun (WGS) entry which is preliminary data.</text>
</comment>
<dbReference type="InterPro" id="IPR020629">
    <property type="entry name" value="FPG_Glyclase"/>
</dbReference>
<evidence type="ECO:0000256" key="4">
    <source>
        <dbReference type="ARBA" id="ARBA00022723"/>
    </source>
</evidence>
<dbReference type="OrthoDB" id="9800855at2"/>
<dbReference type="PROSITE" id="PS51068">
    <property type="entry name" value="FPG_CAT"/>
    <property type="match status" value="1"/>
</dbReference>
<dbReference type="SMART" id="SM01232">
    <property type="entry name" value="H2TH"/>
    <property type="match status" value="1"/>
</dbReference>
<dbReference type="Pfam" id="PF01149">
    <property type="entry name" value="Fapy_DNA_glyco"/>
    <property type="match status" value="1"/>
</dbReference>
<evidence type="ECO:0000256" key="15">
    <source>
        <dbReference type="HAMAP-Rule" id="MF_00103"/>
    </source>
</evidence>
<keyword evidence="11 15" id="KW-0456">Lyase</keyword>
<dbReference type="HAMAP" id="MF_00103">
    <property type="entry name" value="Fapy_DNA_glycosyl"/>
    <property type="match status" value="1"/>
</dbReference>
<evidence type="ECO:0000256" key="10">
    <source>
        <dbReference type="ARBA" id="ARBA00023204"/>
    </source>
</evidence>